<evidence type="ECO:0000256" key="8">
    <source>
        <dbReference type="ARBA" id="ARBA00023141"/>
    </source>
</evidence>
<gene>
    <name evidence="14" type="ORF">AMYX_07380</name>
</gene>
<dbReference type="Proteomes" id="UP000503640">
    <property type="component" value="Unassembled WGS sequence"/>
</dbReference>
<dbReference type="Pfam" id="PF00793">
    <property type="entry name" value="DAHP_synth_1"/>
    <property type="match status" value="1"/>
</dbReference>
<evidence type="ECO:0000256" key="6">
    <source>
        <dbReference type="ARBA" id="ARBA00022605"/>
    </source>
</evidence>
<dbReference type="InterPro" id="IPR013785">
    <property type="entry name" value="Aldolase_TIM"/>
</dbReference>
<dbReference type="InterPro" id="IPR002701">
    <property type="entry name" value="CM_II_prokaryot"/>
</dbReference>
<dbReference type="AlphaFoldDB" id="A0A7I9VIZ7"/>
<comment type="caution">
    <text evidence="14">The sequence shown here is derived from an EMBL/GenBank/DDBJ whole genome shotgun (WGS) entry which is preliminary data.</text>
</comment>
<comment type="similarity">
    <text evidence="3">Belongs to the class-I DAHP synthase family.</text>
</comment>
<keyword evidence="7" id="KW-0808">Transferase</keyword>
<dbReference type="GO" id="GO:0042802">
    <property type="term" value="F:identical protein binding"/>
    <property type="evidence" value="ECO:0007669"/>
    <property type="project" value="UniProtKB-ARBA"/>
</dbReference>
<dbReference type="Gene3D" id="1.20.59.10">
    <property type="entry name" value="Chorismate mutase"/>
    <property type="match status" value="1"/>
</dbReference>
<dbReference type="UniPathway" id="UPA00053">
    <property type="reaction ID" value="UER00084"/>
</dbReference>
<dbReference type="GO" id="GO:0009073">
    <property type="term" value="P:aromatic amino acid family biosynthetic process"/>
    <property type="evidence" value="ECO:0007669"/>
    <property type="project" value="UniProtKB-KW"/>
</dbReference>
<evidence type="ECO:0000256" key="9">
    <source>
        <dbReference type="ARBA" id="ARBA00031111"/>
    </source>
</evidence>
<keyword evidence="15" id="KW-1185">Reference proteome</keyword>
<dbReference type="InterPro" id="IPR036979">
    <property type="entry name" value="CM_dom_sf"/>
</dbReference>
<feature type="domain" description="Chorismate mutase" evidence="13">
    <location>
        <begin position="12"/>
        <end position="102"/>
    </location>
</feature>
<comment type="catalytic activity">
    <reaction evidence="12">
        <text>D-erythrose 4-phosphate + phosphoenolpyruvate + H2O = 7-phospho-2-dehydro-3-deoxy-D-arabino-heptonate + phosphate</text>
        <dbReference type="Rhea" id="RHEA:14717"/>
        <dbReference type="ChEBI" id="CHEBI:15377"/>
        <dbReference type="ChEBI" id="CHEBI:16897"/>
        <dbReference type="ChEBI" id="CHEBI:43474"/>
        <dbReference type="ChEBI" id="CHEBI:58394"/>
        <dbReference type="ChEBI" id="CHEBI:58702"/>
        <dbReference type="EC" id="2.5.1.54"/>
    </reaction>
</comment>
<dbReference type="EMBL" id="BJTG01000002">
    <property type="protein sequence ID" value="GEJ55997.1"/>
    <property type="molecule type" value="Genomic_DNA"/>
</dbReference>
<evidence type="ECO:0000256" key="10">
    <source>
        <dbReference type="ARBA" id="ARBA00031349"/>
    </source>
</evidence>
<dbReference type="PANTHER" id="PTHR21225:SF10">
    <property type="entry name" value="PHOSPHO-2-DEHYDRO-3-DEOXYHEPTONATE ALDOLASE, TYR-SENSITIVE"/>
    <property type="match status" value="1"/>
</dbReference>
<dbReference type="GO" id="GO:0009423">
    <property type="term" value="P:chorismate biosynthetic process"/>
    <property type="evidence" value="ECO:0007669"/>
    <property type="project" value="UniProtKB-UniPathway"/>
</dbReference>
<dbReference type="GO" id="GO:0004106">
    <property type="term" value="F:chorismate mutase activity"/>
    <property type="evidence" value="ECO:0007669"/>
    <property type="project" value="UniProtKB-EC"/>
</dbReference>
<evidence type="ECO:0000313" key="15">
    <source>
        <dbReference type="Proteomes" id="UP000503640"/>
    </source>
</evidence>
<evidence type="ECO:0000256" key="11">
    <source>
        <dbReference type="ARBA" id="ARBA00032193"/>
    </source>
</evidence>
<dbReference type="InterPro" id="IPR036263">
    <property type="entry name" value="Chorismate_II_sf"/>
</dbReference>
<evidence type="ECO:0000256" key="7">
    <source>
        <dbReference type="ARBA" id="ARBA00022679"/>
    </source>
</evidence>
<evidence type="ECO:0000256" key="1">
    <source>
        <dbReference type="ARBA" id="ARBA00003726"/>
    </source>
</evidence>
<dbReference type="InterPro" id="IPR006219">
    <property type="entry name" value="DAHP_synth_1"/>
</dbReference>
<dbReference type="NCBIfam" id="NF009395">
    <property type="entry name" value="PRK12755.1"/>
    <property type="match status" value="1"/>
</dbReference>
<dbReference type="PANTHER" id="PTHR21225">
    <property type="entry name" value="PHOSPHO-2-DEHYDRO-3-DEOXYHEPTONATE ALDOLASE DAHP SYNTHETASE"/>
    <property type="match status" value="1"/>
</dbReference>
<dbReference type="SMART" id="SM00830">
    <property type="entry name" value="CM_2"/>
    <property type="match status" value="1"/>
</dbReference>
<comment type="pathway">
    <text evidence="2">Metabolic intermediate biosynthesis; chorismate biosynthesis; chorismate from D-erythrose 4-phosphate and phosphoenolpyruvate: step 1/7.</text>
</comment>
<protein>
    <recommendedName>
        <fullName evidence="11">3-deoxy-D-arabino-heptulosonate 7-phosphate synthase</fullName>
        <ecNumber evidence="5">2.5.1.54</ecNumber>
        <ecNumber evidence="4">5.4.99.5</ecNumber>
    </recommendedName>
    <alternativeName>
        <fullName evidence="10">DAHP synthase</fullName>
    </alternativeName>
    <alternativeName>
        <fullName evidence="9">Phospho-2-keto-3-deoxyheptonate aldolase</fullName>
    </alternativeName>
</protein>
<dbReference type="InterPro" id="IPR006218">
    <property type="entry name" value="DAHP1/KDSA"/>
</dbReference>
<evidence type="ECO:0000256" key="4">
    <source>
        <dbReference type="ARBA" id="ARBA00012404"/>
    </source>
</evidence>
<reference evidence="15" key="1">
    <citation type="journal article" date="2020" name="Appl. Environ. Microbiol.">
        <title>Diazotrophic Anaeromyxobacter Isolates from Soils.</title>
        <authorList>
            <person name="Masuda Y."/>
            <person name="Yamanaka H."/>
            <person name="Xu Z.X."/>
            <person name="Shiratori Y."/>
            <person name="Aono T."/>
            <person name="Amachi S."/>
            <person name="Senoo K."/>
            <person name="Itoh H."/>
        </authorList>
    </citation>
    <scope>NUCLEOTIDE SEQUENCE [LARGE SCALE GENOMIC DNA]</scope>
    <source>
        <strain evidence="15">R267</strain>
    </source>
</reference>
<dbReference type="EC" id="2.5.1.54" evidence="5"/>
<dbReference type="GO" id="GO:0005737">
    <property type="term" value="C:cytoplasm"/>
    <property type="evidence" value="ECO:0007669"/>
    <property type="project" value="TreeGrafter"/>
</dbReference>
<accession>A0A7I9VIZ7</accession>
<dbReference type="SUPFAM" id="SSF48600">
    <property type="entry name" value="Chorismate mutase II"/>
    <property type="match status" value="1"/>
</dbReference>
<evidence type="ECO:0000256" key="2">
    <source>
        <dbReference type="ARBA" id="ARBA00004688"/>
    </source>
</evidence>
<dbReference type="GO" id="GO:0008652">
    <property type="term" value="P:amino acid biosynthetic process"/>
    <property type="evidence" value="ECO:0007669"/>
    <property type="project" value="UniProtKB-KW"/>
</dbReference>
<keyword evidence="8" id="KW-0057">Aromatic amino acid biosynthesis</keyword>
<evidence type="ECO:0000256" key="12">
    <source>
        <dbReference type="ARBA" id="ARBA00047508"/>
    </source>
</evidence>
<name>A0A7I9VIZ7_9BACT</name>
<comment type="function">
    <text evidence="1">Stereospecific condensation of phosphoenolpyruvate (PEP) and D-erythrose-4-phosphate (E4P) giving rise to 3-deoxy-D-arabino-heptulosonate-7-phosphate (DAHP).</text>
</comment>
<evidence type="ECO:0000256" key="5">
    <source>
        <dbReference type="ARBA" id="ARBA00012694"/>
    </source>
</evidence>
<evidence type="ECO:0000313" key="14">
    <source>
        <dbReference type="EMBL" id="GEJ55997.1"/>
    </source>
</evidence>
<dbReference type="NCBIfam" id="TIGR00034">
    <property type="entry name" value="aroFGH"/>
    <property type="match status" value="1"/>
</dbReference>
<sequence>MPTPARPPLKPPQACSSLEEVRASIDAVDRDIVALLASRRSYALQAARFKDAADGVKDTRREEQVVENVRALAAEYGIEPDLVETLYRDMIAGFVRVEQDVGGHRAAPVVENVHVESFDVMLPPEEMKHRVPLTERAANVVVEGRRAVEAILDHRDPRLLVVVGPCSIHDPEAGLDYARRLRALADEVSDTLLLVMRVYFEKPRTTVGWEGFTNDPRMNGSFRIKEGMERARKFLVDVSELGMPAATEALDPIAPHYRGDLIAWTAIGARTSESQTHRNLASGLSSPVGFKNGTEGEIEGAVNAIVAAARPHAFLGINDQGRSAVIRTRGNRYGHLVLRGGGGRPNFDTVSVSMAEQALAKAGVPKNIVIDCSHANSWKKPELQPLVVRDAVHQIREGNRSIVGLMIEGFIEPGNQPASPDPAKLKYGQSVTDPCLGWDDTAAVLREARLALRDVLPRRIG</sequence>
<dbReference type="FunFam" id="3.20.20.70:FF:000005">
    <property type="entry name" value="Phospho-2-dehydro-3-deoxyheptonate aldolase"/>
    <property type="match status" value="1"/>
</dbReference>
<keyword evidence="6" id="KW-0028">Amino-acid biosynthesis</keyword>
<dbReference type="Gene3D" id="3.20.20.70">
    <property type="entry name" value="Aldolase class I"/>
    <property type="match status" value="1"/>
</dbReference>
<dbReference type="Pfam" id="PF01817">
    <property type="entry name" value="CM_2"/>
    <property type="match status" value="1"/>
</dbReference>
<dbReference type="SUPFAM" id="SSF51569">
    <property type="entry name" value="Aldolase"/>
    <property type="match status" value="1"/>
</dbReference>
<dbReference type="RefSeq" id="WP_176063087.1">
    <property type="nucleotide sequence ID" value="NZ_BJTG01000002.1"/>
</dbReference>
<dbReference type="EC" id="5.4.99.5" evidence="4"/>
<evidence type="ECO:0000259" key="13">
    <source>
        <dbReference type="PROSITE" id="PS51168"/>
    </source>
</evidence>
<dbReference type="GO" id="GO:0003849">
    <property type="term" value="F:3-deoxy-7-phosphoheptulonate synthase activity"/>
    <property type="evidence" value="ECO:0007669"/>
    <property type="project" value="UniProtKB-EC"/>
</dbReference>
<dbReference type="PROSITE" id="PS51168">
    <property type="entry name" value="CHORISMATE_MUT_2"/>
    <property type="match status" value="1"/>
</dbReference>
<evidence type="ECO:0000256" key="3">
    <source>
        <dbReference type="ARBA" id="ARBA00007985"/>
    </source>
</evidence>
<proteinExistence type="inferred from homology"/>
<organism evidence="14 15">
    <name type="scientific">Anaeromyxobacter diazotrophicus</name>
    <dbReference type="NCBI Taxonomy" id="2590199"/>
    <lineage>
        <taxon>Bacteria</taxon>
        <taxon>Pseudomonadati</taxon>
        <taxon>Myxococcota</taxon>
        <taxon>Myxococcia</taxon>
        <taxon>Myxococcales</taxon>
        <taxon>Cystobacterineae</taxon>
        <taxon>Anaeromyxobacteraceae</taxon>
        <taxon>Anaeromyxobacter</taxon>
    </lineage>
</organism>